<dbReference type="SUPFAM" id="SSF51905">
    <property type="entry name" value="FAD/NAD(P)-binding domain"/>
    <property type="match status" value="1"/>
</dbReference>
<keyword evidence="3" id="KW-0274">FAD</keyword>
<name>A0A545AV76_9ACTN</name>
<dbReference type="InParanoid" id="A0A545AV76"/>
<dbReference type="PANTHER" id="PTHR43400:SF10">
    <property type="entry name" value="3-OXOSTEROID 1-DEHYDROGENASE"/>
    <property type="match status" value="1"/>
</dbReference>
<accession>A0A545AV76</accession>
<dbReference type="InterPro" id="IPR003953">
    <property type="entry name" value="FAD-dep_OxRdtase_2_FAD-bd"/>
</dbReference>
<dbReference type="AlphaFoldDB" id="A0A545AV76"/>
<proteinExistence type="predicted"/>
<dbReference type="Proteomes" id="UP000317982">
    <property type="component" value="Unassembled WGS sequence"/>
</dbReference>
<dbReference type="SUPFAM" id="SSF56425">
    <property type="entry name" value="Succinate dehydrogenase/fumarate reductase flavoprotein, catalytic domain"/>
    <property type="match status" value="1"/>
</dbReference>
<dbReference type="NCBIfam" id="NF005508">
    <property type="entry name" value="PRK07121.1-1"/>
    <property type="match status" value="1"/>
</dbReference>
<dbReference type="PRINTS" id="PR00411">
    <property type="entry name" value="PNDRDTASEI"/>
</dbReference>
<keyword evidence="4" id="KW-0560">Oxidoreductase</keyword>
<dbReference type="Gene3D" id="3.50.50.60">
    <property type="entry name" value="FAD/NAD(P)-binding domain"/>
    <property type="match status" value="1"/>
</dbReference>
<evidence type="ECO:0000256" key="2">
    <source>
        <dbReference type="ARBA" id="ARBA00022630"/>
    </source>
</evidence>
<dbReference type="InterPro" id="IPR027477">
    <property type="entry name" value="Succ_DH/fumarate_Rdtase_cat_sf"/>
</dbReference>
<keyword evidence="2" id="KW-0285">Flavoprotein</keyword>
<dbReference type="GO" id="GO:0008202">
    <property type="term" value="P:steroid metabolic process"/>
    <property type="evidence" value="ECO:0007669"/>
    <property type="project" value="UniProtKB-ARBA"/>
</dbReference>
<sequence length="491" mass="51980">MRVEAVRPIAADAVTGWSDEVDVLVVGAGMAGVSAAVDAAAAGARVLVIDRGGRLTCTSAMSGGHFYLGGGTAVQRACGWDDTPAEMAAYLREMSPECDPEKIRLYAEESVEHFEWLEALGFEFERSFYPHKCVVQPGTEGLTFTGNELTWPVRTIARPAPRGHKPPFVGDTGGGGFVVELALKRLADLGVEVRYDTGATGLVVRDGSVVGATWRRYSESGAIAARGVVLAAGGFVLNPEMVEAYAPQLGALFTRGMALGNTYDDGLGIRLGESVGGVADHMESAFFTSPFYPPEGNVRGIVVNRDGRRFVNEDAYHSRVSAYVFDQPGQTAYLILDSATLAEPSYHFQPLVDGWETVEEIERALGMPAGALVATLRDYNAAAAGGEDPEFHKASKFVVPLDQGPWGAYDLTPGTAFYSGFSCGGLRVDPDGRLLRDDGSVVAGVYAAGACASNIAIDGRGYASGTQMGEASYFGRRSGRHAASWARTADS</sequence>
<comment type="caution">
    <text evidence="6">The sequence shown here is derived from an EMBL/GenBank/DDBJ whole genome shotgun (WGS) entry which is preliminary data.</text>
</comment>
<dbReference type="InterPro" id="IPR036188">
    <property type="entry name" value="FAD/NAD-bd_sf"/>
</dbReference>
<dbReference type="RefSeq" id="WP_142704106.1">
    <property type="nucleotide sequence ID" value="NZ_VIRS01000005.1"/>
</dbReference>
<comment type="cofactor">
    <cofactor evidence="1">
        <name>FAD</name>
        <dbReference type="ChEBI" id="CHEBI:57692"/>
    </cofactor>
</comment>
<protein>
    <submittedName>
        <fullName evidence="6">FAD-binding protein</fullName>
    </submittedName>
</protein>
<reference evidence="6 7" key="1">
    <citation type="submission" date="2019-07" db="EMBL/GenBank/DDBJ databases">
        <title>Cryptosporangium phraense sp. nov., isolated from plant litter.</title>
        <authorList>
            <person name="Suriyachadkun C."/>
        </authorList>
    </citation>
    <scope>NUCLEOTIDE SEQUENCE [LARGE SCALE GENOMIC DNA]</scope>
    <source>
        <strain evidence="6 7">A-T 5661</strain>
    </source>
</reference>
<dbReference type="OrthoDB" id="337830at2"/>
<dbReference type="Pfam" id="PF00890">
    <property type="entry name" value="FAD_binding_2"/>
    <property type="match status" value="1"/>
</dbReference>
<evidence type="ECO:0000259" key="5">
    <source>
        <dbReference type="Pfam" id="PF00890"/>
    </source>
</evidence>
<dbReference type="GO" id="GO:0033765">
    <property type="term" value="F:steroid dehydrogenase activity, acting on the CH-CH group of donors"/>
    <property type="evidence" value="ECO:0007669"/>
    <property type="project" value="UniProtKB-ARBA"/>
</dbReference>
<evidence type="ECO:0000256" key="1">
    <source>
        <dbReference type="ARBA" id="ARBA00001974"/>
    </source>
</evidence>
<gene>
    <name evidence="6" type="ORF">FL583_09065</name>
</gene>
<evidence type="ECO:0000256" key="3">
    <source>
        <dbReference type="ARBA" id="ARBA00022827"/>
    </source>
</evidence>
<dbReference type="PANTHER" id="PTHR43400">
    <property type="entry name" value="FUMARATE REDUCTASE"/>
    <property type="match status" value="1"/>
</dbReference>
<dbReference type="EMBL" id="VIRS01000005">
    <property type="protein sequence ID" value="TQS45242.1"/>
    <property type="molecule type" value="Genomic_DNA"/>
</dbReference>
<dbReference type="Gene3D" id="3.90.700.10">
    <property type="entry name" value="Succinate dehydrogenase/fumarate reductase flavoprotein, catalytic domain"/>
    <property type="match status" value="1"/>
</dbReference>
<evidence type="ECO:0000313" key="6">
    <source>
        <dbReference type="EMBL" id="TQS45242.1"/>
    </source>
</evidence>
<evidence type="ECO:0000256" key="4">
    <source>
        <dbReference type="ARBA" id="ARBA00023002"/>
    </source>
</evidence>
<keyword evidence="7" id="KW-1185">Reference proteome</keyword>
<evidence type="ECO:0000313" key="7">
    <source>
        <dbReference type="Proteomes" id="UP000317982"/>
    </source>
</evidence>
<organism evidence="6 7">
    <name type="scientific">Cryptosporangium phraense</name>
    <dbReference type="NCBI Taxonomy" id="2593070"/>
    <lineage>
        <taxon>Bacteria</taxon>
        <taxon>Bacillati</taxon>
        <taxon>Actinomycetota</taxon>
        <taxon>Actinomycetes</taxon>
        <taxon>Cryptosporangiales</taxon>
        <taxon>Cryptosporangiaceae</taxon>
        <taxon>Cryptosporangium</taxon>
    </lineage>
</organism>
<feature type="domain" description="FAD-dependent oxidoreductase 2 FAD-binding" evidence="5">
    <location>
        <begin position="22"/>
        <end position="453"/>
    </location>
</feature>
<dbReference type="InterPro" id="IPR050315">
    <property type="entry name" value="FAD-oxidoreductase_2"/>
</dbReference>
<dbReference type="NCBIfam" id="NF005510">
    <property type="entry name" value="PRK07121.1-3"/>
    <property type="match status" value="1"/>
</dbReference>